<evidence type="ECO:0000313" key="4">
    <source>
        <dbReference type="Proteomes" id="UP000068447"/>
    </source>
</evidence>
<dbReference type="Gene3D" id="1.25.40.10">
    <property type="entry name" value="Tetratricopeptide repeat domain"/>
    <property type="match status" value="1"/>
</dbReference>
<keyword evidence="2" id="KW-0802">TPR repeat</keyword>
<dbReference type="AlphaFoldDB" id="A0A0U2Z8L9"/>
<dbReference type="PANTHER" id="PTHR12788">
    <property type="entry name" value="PROTEIN-TYROSINE SULFOTRANSFERASE 2"/>
    <property type="match status" value="1"/>
</dbReference>
<evidence type="ECO:0000256" key="2">
    <source>
        <dbReference type="PROSITE-ProRule" id="PRU00339"/>
    </source>
</evidence>
<proteinExistence type="predicted"/>
<dbReference type="SUPFAM" id="SSF48452">
    <property type="entry name" value="TPR-like"/>
    <property type="match status" value="1"/>
</dbReference>
<keyword evidence="4" id="KW-1185">Reference proteome</keyword>
<dbReference type="OrthoDB" id="9815894at2"/>
<dbReference type="InterPro" id="IPR011990">
    <property type="entry name" value="TPR-like_helical_dom_sf"/>
</dbReference>
<feature type="repeat" description="TPR" evidence="2">
    <location>
        <begin position="73"/>
        <end position="106"/>
    </location>
</feature>
<dbReference type="SMART" id="SM00028">
    <property type="entry name" value="TPR"/>
    <property type="match status" value="3"/>
</dbReference>
<dbReference type="Pfam" id="PF13469">
    <property type="entry name" value="Sulfotransfer_3"/>
    <property type="match status" value="1"/>
</dbReference>
<keyword evidence="1" id="KW-0808">Transferase</keyword>
<dbReference type="InterPro" id="IPR027417">
    <property type="entry name" value="P-loop_NTPase"/>
</dbReference>
<dbReference type="Gene3D" id="3.40.50.300">
    <property type="entry name" value="P-loop containing nucleotide triphosphate hydrolases"/>
    <property type="match status" value="1"/>
</dbReference>
<gene>
    <name evidence="3" type="ORF">AT746_13955</name>
</gene>
<dbReference type="EMBL" id="CP013650">
    <property type="protein sequence ID" value="ALS99251.1"/>
    <property type="molecule type" value="Genomic_DNA"/>
</dbReference>
<evidence type="ECO:0000313" key="3">
    <source>
        <dbReference type="EMBL" id="ALS99251.1"/>
    </source>
</evidence>
<dbReference type="PANTHER" id="PTHR12788:SF10">
    <property type="entry name" value="PROTEIN-TYROSINE SULFOTRANSFERASE"/>
    <property type="match status" value="1"/>
</dbReference>
<dbReference type="SUPFAM" id="SSF52540">
    <property type="entry name" value="P-loop containing nucleoside triphosphate hydrolases"/>
    <property type="match status" value="1"/>
</dbReference>
<dbReference type="InterPro" id="IPR019734">
    <property type="entry name" value="TPR_rpt"/>
</dbReference>
<organism evidence="3 4">
    <name type="scientific">Lacimicrobium alkaliphilum</name>
    <dbReference type="NCBI Taxonomy" id="1526571"/>
    <lineage>
        <taxon>Bacteria</taxon>
        <taxon>Pseudomonadati</taxon>
        <taxon>Pseudomonadota</taxon>
        <taxon>Gammaproteobacteria</taxon>
        <taxon>Alteromonadales</taxon>
        <taxon>Alteromonadaceae</taxon>
        <taxon>Lacimicrobium</taxon>
    </lineage>
</organism>
<dbReference type="RefSeq" id="WP_062481314.1">
    <property type="nucleotide sequence ID" value="NZ_CP013650.1"/>
</dbReference>
<dbReference type="Proteomes" id="UP000068447">
    <property type="component" value="Chromosome"/>
</dbReference>
<accession>A0A0U2Z8L9</accession>
<name>A0A0U2Z8L9_9ALTE</name>
<dbReference type="KEGG" id="lal:AT746_13955"/>
<evidence type="ECO:0000256" key="1">
    <source>
        <dbReference type="ARBA" id="ARBA00022679"/>
    </source>
</evidence>
<dbReference type="InterPro" id="IPR026634">
    <property type="entry name" value="TPST-like"/>
</dbReference>
<dbReference type="STRING" id="1526571.AT746_13955"/>
<dbReference type="GO" id="GO:0008476">
    <property type="term" value="F:protein-tyrosine sulfotransferase activity"/>
    <property type="evidence" value="ECO:0007669"/>
    <property type="project" value="InterPro"/>
</dbReference>
<reference evidence="3 4" key="1">
    <citation type="submission" date="2015-12" db="EMBL/GenBank/DDBJ databases">
        <title>Complete genome of Lacimicrobium alkaliphilum KCTC 32984.</title>
        <authorList>
            <person name="Kim S.-G."/>
            <person name="Lee Y.-J."/>
        </authorList>
    </citation>
    <scope>NUCLEOTIDE SEQUENCE [LARGE SCALE GENOMIC DNA]</scope>
    <source>
        <strain evidence="3 4">YelD216</strain>
    </source>
</reference>
<protein>
    <submittedName>
        <fullName evidence="3">Uncharacterized protein</fullName>
    </submittedName>
</protein>
<sequence>MNEKIAKARQAFQNKKYKQALSIVEKINKSRSKQSFASLELQAASLASLKLHVRAKEVFLKALPLAPDNTAKANIYYNLHAACKFQRQYKDAKEHLKRAIDLVPPSNNIDWRFSLANLHYQLREYDLCEALCAKLIVYKTYTVKCMHILLDIAIARGAIDKVNYHLRQFEGRINELSGPEILSVYAQVESTTILDYSNSLNKALERGADPYSVKVLQASKLYKQGQAQESFEILSSFYPKQLKDERSLKRYYVLLGKIYDTHKDYSMAFSSFTQMNKLTRQTVEASKNKGNELKDFARFTSVKFSEESYKPPLRMFFLVGFPRSGTTLLENVLDSQNKIIALPERPMLDDVKVKMILDGYSYPHDLNDFSDGYLDDLRNHYFDSVAKNCRYDSLEQFDVLIDKNPINQIRLPLIKKLFPDAKIILALRHPLDCILSCYMQNFAISQHTIDFSDWKASFERYRDTFELYDGFRKYMEWDEYQIKYEDLVNDFENQIESVLKFIGIAADKDSYMNFNKRAQSGVITTPSGSQVRQEIYKTATQRWLNYRDYIAPHIDIVRPYIEKYGYTADI</sequence>
<dbReference type="PROSITE" id="PS50005">
    <property type="entry name" value="TPR"/>
    <property type="match status" value="1"/>
</dbReference>